<accession>A0A1H3U1D1</accession>
<proteinExistence type="predicted"/>
<dbReference type="EMBL" id="FNPE01000034">
    <property type="protein sequence ID" value="SDZ55309.1"/>
    <property type="molecule type" value="Genomic_DNA"/>
</dbReference>
<name>A0A1H3U1D1_9BURK</name>
<reference evidence="1 2" key="1">
    <citation type="submission" date="2016-10" db="EMBL/GenBank/DDBJ databases">
        <authorList>
            <person name="de Groot N.N."/>
        </authorList>
    </citation>
    <scope>NUCLEOTIDE SEQUENCE [LARGE SCALE GENOMIC DNA]</scope>
    <source>
        <strain evidence="1 2">LMG 24775</strain>
    </source>
</reference>
<organism evidence="1 2">
    <name type="scientific">Delftia lacustris</name>
    <dbReference type="NCBI Taxonomy" id="558537"/>
    <lineage>
        <taxon>Bacteria</taxon>
        <taxon>Pseudomonadati</taxon>
        <taxon>Pseudomonadota</taxon>
        <taxon>Betaproteobacteria</taxon>
        <taxon>Burkholderiales</taxon>
        <taxon>Comamonadaceae</taxon>
        <taxon>Delftia</taxon>
    </lineage>
</organism>
<protein>
    <submittedName>
        <fullName evidence="1">Uncharacterized protein</fullName>
    </submittedName>
</protein>
<dbReference type="AlphaFoldDB" id="A0A1H3U1D1"/>
<evidence type="ECO:0000313" key="1">
    <source>
        <dbReference type="EMBL" id="SDZ55309.1"/>
    </source>
</evidence>
<evidence type="ECO:0000313" key="2">
    <source>
        <dbReference type="Proteomes" id="UP000183417"/>
    </source>
</evidence>
<dbReference type="Proteomes" id="UP000183417">
    <property type="component" value="Unassembled WGS sequence"/>
</dbReference>
<sequence>MASHRIETYCHRLTFPIGALIFSRGINRLFNAGRLDPIPYFRRHARGDWGDVTAQQWGRPTALRFNQARRWNRTT</sequence>
<gene>
    <name evidence="1" type="ORF">SAMN05421547_13433</name>
</gene>